<dbReference type="EMBL" id="JANAKD010000495">
    <property type="protein sequence ID" value="KAJ3493361.1"/>
    <property type="molecule type" value="Genomic_DNA"/>
</dbReference>
<name>A0ACC1QXH7_9HYPO</name>
<accession>A0ACC1QXH7</accession>
<keyword evidence="2" id="KW-1185">Reference proteome</keyword>
<evidence type="ECO:0000313" key="1">
    <source>
        <dbReference type="EMBL" id="KAJ3493361.1"/>
    </source>
</evidence>
<protein>
    <submittedName>
        <fullName evidence="1">Uncharacterized protein</fullName>
    </submittedName>
</protein>
<proteinExistence type="predicted"/>
<evidence type="ECO:0000313" key="2">
    <source>
        <dbReference type="Proteomes" id="UP001148737"/>
    </source>
</evidence>
<organism evidence="1 2">
    <name type="scientific">Lecanicillium saksenae</name>
    <dbReference type="NCBI Taxonomy" id="468837"/>
    <lineage>
        <taxon>Eukaryota</taxon>
        <taxon>Fungi</taxon>
        <taxon>Dikarya</taxon>
        <taxon>Ascomycota</taxon>
        <taxon>Pezizomycotina</taxon>
        <taxon>Sordariomycetes</taxon>
        <taxon>Hypocreomycetidae</taxon>
        <taxon>Hypocreales</taxon>
        <taxon>Cordycipitaceae</taxon>
        <taxon>Lecanicillium</taxon>
    </lineage>
</organism>
<reference evidence="1" key="1">
    <citation type="submission" date="2022-07" db="EMBL/GenBank/DDBJ databases">
        <title>Genome Sequence of Lecanicillium saksenae.</title>
        <authorList>
            <person name="Buettner E."/>
        </authorList>
    </citation>
    <scope>NUCLEOTIDE SEQUENCE</scope>
    <source>
        <strain evidence="1">VT-O1</strain>
    </source>
</reference>
<gene>
    <name evidence="1" type="ORF">NLG97_g4784</name>
</gene>
<comment type="caution">
    <text evidence="1">The sequence shown here is derived from an EMBL/GenBank/DDBJ whole genome shotgun (WGS) entry which is preliminary data.</text>
</comment>
<sequence length="105" mass="10875">MMPAFLSWVMMGPGEVVRGHHGGQQGHVDGEGLLGEGAAAADLVAEGGGRGEDERGDDAETAGVGDGRGQVGGTNVHHAALDNGDWRRDRMLAWSARGTKGELRD</sequence>
<dbReference type="Proteomes" id="UP001148737">
    <property type="component" value="Unassembled WGS sequence"/>
</dbReference>